<dbReference type="EMBL" id="CAJHJT010000001">
    <property type="protein sequence ID" value="CAD6994029.1"/>
    <property type="molecule type" value="Genomic_DNA"/>
</dbReference>
<organism evidence="2 3">
    <name type="scientific">Ceratitis capitata</name>
    <name type="common">Mediterranean fruit fly</name>
    <name type="synonym">Tephritis capitata</name>
    <dbReference type="NCBI Taxonomy" id="7213"/>
    <lineage>
        <taxon>Eukaryota</taxon>
        <taxon>Metazoa</taxon>
        <taxon>Ecdysozoa</taxon>
        <taxon>Arthropoda</taxon>
        <taxon>Hexapoda</taxon>
        <taxon>Insecta</taxon>
        <taxon>Pterygota</taxon>
        <taxon>Neoptera</taxon>
        <taxon>Endopterygota</taxon>
        <taxon>Diptera</taxon>
        <taxon>Brachycera</taxon>
        <taxon>Muscomorpha</taxon>
        <taxon>Tephritoidea</taxon>
        <taxon>Tephritidae</taxon>
        <taxon>Ceratitis</taxon>
        <taxon>Ceratitis</taxon>
    </lineage>
</organism>
<evidence type="ECO:0000313" key="3">
    <source>
        <dbReference type="Proteomes" id="UP000606786"/>
    </source>
</evidence>
<feature type="compositionally biased region" description="Pro residues" evidence="1">
    <location>
        <begin position="11"/>
        <end position="25"/>
    </location>
</feature>
<keyword evidence="3" id="KW-1185">Reference proteome</keyword>
<feature type="compositionally biased region" description="Low complexity" evidence="1">
    <location>
        <begin position="1"/>
        <end position="10"/>
    </location>
</feature>
<proteinExistence type="predicted"/>
<protein>
    <submittedName>
        <fullName evidence="2">(Mediterranean fruit fly) hypothetical protein</fullName>
    </submittedName>
</protein>
<dbReference type="OrthoDB" id="5975505at2759"/>
<accession>A0A811U570</accession>
<dbReference type="Proteomes" id="UP000606786">
    <property type="component" value="Unassembled WGS sequence"/>
</dbReference>
<feature type="non-terminal residue" evidence="2">
    <location>
        <position position="115"/>
    </location>
</feature>
<feature type="region of interest" description="Disordered" evidence="1">
    <location>
        <begin position="1"/>
        <end position="27"/>
    </location>
</feature>
<comment type="caution">
    <text evidence="2">The sequence shown here is derived from an EMBL/GenBank/DDBJ whole genome shotgun (WGS) entry which is preliminary data.</text>
</comment>
<evidence type="ECO:0000313" key="2">
    <source>
        <dbReference type="EMBL" id="CAD6994029.1"/>
    </source>
</evidence>
<sequence>QTPTQTQTPATTPPMPPTPPTPPSTITPTMVASADPQNILQKLKKYKHLNGTNLLKPLRQRTLDITSKYDSINQKPTIDATNNLQQTQQFNDIDATTIANASNLADEHENRTNDF</sequence>
<dbReference type="AlphaFoldDB" id="A0A811U570"/>
<reference evidence="2" key="1">
    <citation type="submission" date="2020-11" db="EMBL/GenBank/DDBJ databases">
        <authorList>
            <person name="Whitehead M."/>
        </authorList>
    </citation>
    <scope>NUCLEOTIDE SEQUENCE</scope>
    <source>
        <strain evidence="2">EGII</strain>
    </source>
</reference>
<evidence type="ECO:0000256" key="1">
    <source>
        <dbReference type="SAM" id="MobiDB-lite"/>
    </source>
</evidence>
<gene>
    <name evidence="2" type="ORF">CCAP1982_LOCUS2806</name>
</gene>
<name>A0A811U570_CERCA</name>